<dbReference type="InterPro" id="IPR015987">
    <property type="entry name" value="UCP022704"/>
</dbReference>
<dbReference type="Proteomes" id="UP000261174">
    <property type="component" value="Unassembled WGS sequence"/>
</dbReference>
<dbReference type="GO" id="GO:0005975">
    <property type="term" value="P:carbohydrate metabolic process"/>
    <property type="evidence" value="ECO:0007669"/>
    <property type="project" value="UniProtKB-ARBA"/>
</dbReference>
<comment type="caution">
    <text evidence="1">The sequence shown here is derived from an EMBL/GenBank/DDBJ whole genome shotgun (WGS) entry which is preliminary data.</text>
</comment>
<sequence length="176" mass="20275">MKWMNEPAQWAGDNQQLTMTVDADTDFWRVTHYGFIRDNGPFYYVEQEGDFVASVKVKGQYRELFHQAGLMVRLDDKNWIKTGIEYVDGVQNVSAVVTREVSDWSVVPRNDSPEAIWLKLLRKGDYVEISYSFEGERYEMLRLAYFPPGGIVRVGLVAAAPGKESFSVLFEDFRVI</sequence>
<protein>
    <submittedName>
        <fullName evidence="1">DUF1349 domain-containing protein</fullName>
    </submittedName>
</protein>
<dbReference type="AlphaFoldDB" id="A0A3E1NV20"/>
<dbReference type="Gene3D" id="2.60.120.200">
    <property type="match status" value="1"/>
</dbReference>
<dbReference type="InterPro" id="IPR009784">
    <property type="entry name" value="DUF1349"/>
</dbReference>
<dbReference type="EMBL" id="QTJV01000013">
    <property type="protein sequence ID" value="RFM31694.1"/>
    <property type="molecule type" value="Genomic_DNA"/>
</dbReference>
<evidence type="ECO:0000313" key="2">
    <source>
        <dbReference type="Proteomes" id="UP000261174"/>
    </source>
</evidence>
<name>A0A3E1NV20_9BACT</name>
<dbReference type="PANTHER" id="PTHR35332">
    <property type="entry name" value="REGULATION OF ENOLASE PROTEIN 1"/>
    <property type="match status" value="1"/>
</dbReference>
<dbReference type="PANTHER" id="PTHR35332:SF2">
    <property type="entry name" value="REGULATION OF ENOLASE PROTEIN 1"/>
    <property type="match status" value="1"/>
</dbReference>
<dbReference type="OrthoDB" id="9814707at2"/>
<keyword evidence="2" id="KW-1185">Reference proteome</keyword>
<dbReference type="SUPFAM" id="SSF49899">
    <property type="entry name" value="Concanavalin A-like lectins/glucanases"/>
    <property type="match status" value="1"/>
</dbReference>
<proteinExistence type="predicted"/>
<dbReference type="InterPro" id="IPR013320">
    <property type="entry name" value="ConA-like_dom_sf"/>
</dbReference>
<dbReference type="RefSeq" id="WP_116856850.1">
    <property type="nucleotide sequence ID" value="NZ_QTJV01000013.1"/>
</dbReference>
<gene>
    <name evidence="1" type="ORF">DXN04_28350</name>
</gene>
<dbReference type="Pfam" id="PF07081">
    <property type="entry name" value="DUF1349"/>
    <property type="match status" value="1"/>
</dbReference>
<dbReference type="GO" id="GO:0004553">
    <property type="term" value="F:hydrolase activity, hydrolyzing O-glycosyl compounds"/>
    <property type="evidence" value="ECO:0007669"/>
    <property type="project" value="UniProtKB-ARBA"/>
</dbReference>
<organism evidence="1 2">
    <name type="scientific">Chitinophaga silvisoli</name>
    <dbReference type="NCBI Taxonomy" id="2291814"/>
    <lineage>
        <taxon>Bacteria</taxon>
        <taxon>Pseudomonadati</taxon>
        <taxon>Bacteroidota</taxon>
        <taxon>Chitinophagia</taxon>
        <taxon>Chitinophagales</taxon>
        <taxon>Chitinophagaceae</taxon>
        <taxon>Chitinophaga</taxon>
    </lineage>
</organism>
<accession>A0A3E1NV20</accession>
<reference evidence="1 2" key="1">
    <citation type="submission" date="2018-08" db="EMBL/GenBank/DDBJ databases">
        <title>Chitinophaga sp. K20C18050901, a novel bacterium isolated from forest soil.</title>
        <authorList>
            <person name="Wang C."/>
        </authorList>
    </citation>
    <scope>NUCLEOTIDE SEQUENCE [LARGE SCALE GENOMIC DNA]</scope>
    <source>
        <strain evidence="1 2">K20C18050901</strain>
    </source>
</reference>
<dbReference type="PIRSF" id="PIRSF022704">
    <property type="entry name" value="UCP022704"/>
    <property type="match status" value="1"/>
</dbReference>
<evidence type="ECO:0000313" key="1">
    <source>
        <dbReference type="EMBL" id="RFM31694.1"/>
    </source>
</evidence>